<organism evidence="6 7">
    <name type="scientific">Raineyella fluvialis</name>
    <dbReference type="NCBI Taxonomy" id="2662261"/>
    <lineage>
        <taxon>Bacteria</taxon>
        <taxon>Bacillati</taxon>
        <taxon>Actinomycetota</taxon>
        <taxon>Actinomycetes</taxon>
        <taxon>Propionibacteriales</taxon>
        <taxon>Propionibacteriaceae</taxon>
        <taxon>Raineyella</taxon>
    </lineage>
</organism>
<dbReference type="Pfam" id="PF09339">
    <property type="entry name" value="HTH_IclR"/>
    <property type="match status" value="1"/>
</dbReference>
<gene>
    <name evidence="6" type="ORF">Rai3103_00435</name>
</gene>
<name>A0A5Q2FCH7_9ACTN</name>
<feature type="domain" description="HTH iclR-type" evidence="4">
    <location>
        <begin position="21"/>
        <end position="81"/>
    </location>
</feature>
<evidence type="ECO:0000259" key="5">
    <source>
        <dbReference type="PROSITE" id="PS51078"/>
    </source>
</evidence>
<dbReference type="InterPro" id="IPR014757">
    <property type="entry name" value="Tscrpt_reg_IclR_C"/>
</dbReference>
<protein>
    <submittedName>
        <fullName evidence="6">Helix-turn-helix domain-containing protein</fullName>
    </submittedName>
</protein>
<dbReference type="Gene3D" id="3.30.450.40">
    <property type="match status" value="1"/>
</dbReference>
<reference evidence="6 7" key="1">
    <citation type="submission" date="2019-10" db="EMBL/GenBank/DDBJ databases">
        <title>Genomic analysis of Raineyella sp. CBA3103.</title>
        <authorList>
            <person name="Roh S.W."/>
        </authorList>
    </citation>
    <scope>NUCLEOTIDE SEQUENCE [LARGE SCALE GENOMIC DNA]</scope>
    <source>
        <strain evidence="6 7">CBA3103</strain>
    </source>
</reference>
<dbReference type="GO" id="GO:0045892">
    <property type="term" value="P:negative regulation of DNA-templated transcription"/>
    <property type="evidence" value="ECO:0007669"/>
    <property type="project" value="TreeGrafter"/>
</dbReference>
<evidence type="ECO:0000256" key="3">
    <source>
        <dbReference type="ARBA" id="ARBA00023163"/>
    </source>
</evidence>
<dbReference type="InterPro" id="IPR036388">
    <property type="entry name" value="WH-like_DNA-bd_sf"/>
</dbReference>
<evidence type="ECO:0000259" key="4">
    <source>
        <dbReference type="PROSITE" id="PS51077"/>
    </source>
</evidence>
<dbReference type="SMART" id="SM00346">
    <property type="entry name" value="HTH_ICLR"/>
    <property type="match status" value="1"/>
</dbReference>
<dbReference type="Pfam" id="PF01614">
    <property type="entry name" value="IclR_C"/>
    <property type="match status" value="1"/>
</dbReference>
<dbReference type="InterPro" id="IPR050707">
    <property type="entry name" value="HTH_MetabolicPath_Reg"/>
</dbReference>
<dbReference type="Proteomes" id="UP000386847">
    <property type="component" value="Chromosome"/>
</dbReference>
<dbReference type="InterPro" id="IPR029016">
    <property type="entry name" value="GAF-like_dom_sf"/>
</dbReference>
<dbReference type="EMBL" id="CP045725">
    <property type="protein sequence ID" value="QGF22405.1"/>
    <property type="molecule type" value="Genomic_DNA"/>
</dbReference>
<dbReference type="SUPFAM" id="SSF55781">
    <property type="entry name" value="GAF domain-like"/>
    <property type="match status" value="1"/>
</dbReference>
<evidence type="ECO:0000256" key="2">
    <source>
        <dbReference type="ARBA" id="ARBA00023125"/>
    </source>
</evidence>
<evidence type="ECO:0000313" key="6">
    <source>
        <dbReference type="EMBL" id="QGF22405.1"/>
    </source>
</evidence>
<keyword evidence="7" id="KW-1185">Reference proteome</keyword>
<dbReference type="InterPro" id="IPR005471">
    <property type="entry name" value="Tscrpt_reg_IclR_N"/>
</dbReference>
<keyword evidence="3" id="KW-0804">Transcription</keyword>
<dbReference type="PROSITE" id="PS51077">
    <property type="entry name" value="HTH_ICLR"/>
    <property type="match status" value="1"/>
</dbReference>
<dbReference type="AlphaFoldDB" id="A0A5Q2FCH7"/>
<dbReference type="Gene3D" id="1.10.10.10">
    <property type="entry name" value="Winged helix-like DNA-binding domain superfamily/Winged helix DNA-binding domain"/>
    <property type="match status" value="1"/>
</dbReference>
<dbReference type="PANTHER" id="PTHR30136">
    <property type="entry name" value="HELIX-TURN-HELIX TRANSCRIPTIONAL REGULATOR, ICLR FAMILY"/>
    <property type="match status" value="1"/>
</dbReference>
<keyword evidence="2" id="KW-0238">DNA-binding</keyword>
<proteinExistence type="predicted"/>
<dbReference type="GO" id="GO:0003677">
    <property type="term" value="F:DNA binding"/>
    <property type="evidence" value="ECO:0007669"/>
    <property type="project" value="UniProtKB-KW"/>
</dbReference>
<dbReference type="PROSITE" id="PS51078">
    <property type="entry name" value="ICLR_ED"/>
    <property type="match status" value="1"/>
</dbReference>
<accession>A0A5Q2FCH7</accession>
<dbReference type="RefSeq" id="WP_153570915.1">
    <property type="nucleotide sequence ID" value="NZ_CP045725.1"/>
</dbReference>
<evidence type="ECO:0000313" key="7">
    <source>
        <dbReference type="Proteomes" id="UP000386847"/>
    </source>
</evidence>
<evidence type="ECO:0000256" key="1">
    <source>
        <dbReference type="ARBA" id="ARBA00023015"/>
    </source>
</evidence>
<feature type="domain" description="IclR-ED" evidence="5">
    <location>
        <begin position="75"/>
        <end position="258"/>
    </location>
</feature>
<sequence length="275" mass="29819">MTVPIPATAVPTEHGRTTSTPSILSKAFLLLECFSAEDRVLTFTELVERSGLPKSTVHRLLSRLMSLDIIEGHDRAYRIGMRLFAITTSMPASNLRDLCLPHLARLNAWSGTTVHLAVLRGVRVAFVERLTGRDELPAPKAGDVLPAHGTALGKALLAWLTVEERDGILPDPLPRFTSATITDRTELERQLQAVRHSNIALDLAEWHPGVYSAASALVVHRRQVGAIAVSTRSAAGLTDELKAGLLQTARTLSEGVQARIDAGEAGWTPVEDIRP</sequence>
<keyword evidence="1" id="KW-0805">Transcription regulation</keyword>
<dbReference type="KEGG" id="rain:Rai3103_00435"/>
<dbReference type="InterPro" id="IPR036390">
    <property type="entry name" value="WH_DNA-bd_sf"/>
</dbReference>
<dbReference type="PANTHER" id="PTHR30136:SF24">
    <property type="entry name" value="HTH-TYPE TRANSCRIPTIONAL REPRESSOR ALLR"/>
    <property type="match status" value="1"/>
</dbReference>
<dbReference type="GO" id="GO:0003700">
    <property type="term" value="F:DNA-binding transcription factor activity"/>
    <property type="evidence" value="ECO:0007669"/>
    <property type="project" value="TreeGrafter"/>
</dbReference>
<dbReference type="SUPFAM" id="SSF46785">
    <property type="entry name" value="Winged helix' DNA-binding domain"/>
    <property type="match status" value="1"/>
</dbReference>